<dbReference type="PIRSF" id="PIRSF004553">
    <property type="entry name" value="CHP00095"/>
    <property type="match status" value="1"/>
</dbReference>
<protein>
    <submittedName>
        <fullName evidence="3">16S rRNA (Guanine(966)-N(2))-methyltransferase RsmD</fullName>
        <ecNumber evidence="3">2.1.1.171</ecNumber>
    </submittedName>
</protein>
<dbReference type="Proteomes" id="UP001589607">
    <property type="component" value="Unassembled WGS sequence"/>
</dbReference>
<gene>
    <name evidence="3" type="primary">rsmD</name>
    <name evidence="3" type="ORF">ACFFVF_08915</name>
</gene>
<evidence type="ECO:0000256" key="2">
    <source>
        <dbReference type="ARBA" id="ARBA00022679"/>
    </source>
</evidence>
<dbReference type="InterPro" id="IPR002052">
    <property type="entry name" value="DNA_methylase_N6_adenine_CS"/>
</dbReference>
<dbReference type="PROSITE" id="PS00092">
    <property type="entry name" value="N6_MTASE"/>
    <property type="match status" value="1"/>
</dbReference>
<proteinExistence type="predicted"/>
<dbReference type="PANTHER" id="PTHR43542:SF1">
    <property type="entry name" value="METHYLTRANSFERASE"/>
    <property type="match status" value="1"/>
</dbReference>
<dbReference type="InterPro" id="IPR004398">
    <property type="entry name" value="RNA_MeTrfase_RsmD"/>
</dbReference>
<evidence type="ECO:0000256" key="1">
    <source>
        <dbReference type="ARBA" id="ARBA00022603"/>
    </source>
</evidence>
<evidence type="ECO:0000313" key="4">
    <source>
        <dbReference type="Proteomes" id="UP001589607"/>
    </source>
</evidence>
<sequence>MRIISGKHKGRRIVAPKKLPVRPTTDMAKEALFNIINNHFNFSDLNVLELFAGTGNIGYEFGSRGNTRVIAVDADYGCISFIRKTATELELDITPIKSDAFSYLERCNTTFDIIFADPPYDLSQENFEKIATQSFQNNILDEEGMLIIEHSKHTKLDQVINFSFSKHYGGTTFSFFQYEIEEETEEEEEI</sequence>
<dbReference type="NCBIfam" id="TIGR00095">
    <property type="entry name" value="16S rRNA (guanine(966)-N(2))-methyltransferase RsmD"/>
    <property type="match status" value="1"/>
</dbReference>
<reference evidence="3 4" key="1">
    <citation type="submission" date="2024-09" db="EMBL/GenBank/DDBJ databases">
        <authorList>
            <person name="Sun Q."/>
            <person name="Mori K."/>
        </authorList>
    </citation>
    <scope>NUCLEOTIDE SEQUENCE [LARGE SCALE GENOMIC DNA]</scope>
    <source>
        <strain evidence="3 4">CECT 7955</strain>
    </source>
</reference>
<dbReference type="EC" id="2.1.1.171" evidence="3"/>
<name>A0ABV5GMT4_9FLAO</name>
<dbReference type="EMBL" id="JBHMEY010000018">
    <property type="protein sequence ID" value="MFB9096633.1"/>
    <property type="molecule type" value="Genomic_DNA"/>
</dbReference>
<keyword evidence="1 3" id="KW-0489">Methyltransferase</keyword>
<keyword evidence="2 3" id="KW-0808">Transferase</keyword>
<dbReference type="Gene3D" id="3.40.50.150">
    <property type="entry name" value="Vaccinia Virus protein VP39"/>
    <property type="match status" value="1"/>
</dbReference>
<dbReference type="InterPro" id="IPR029063">
    <property type="entry name" value="SAM-dependent_MTases_sf"/>
</dbReference>
<accession>A0ABV5GMT4</accession>
<dbReference type="CDD" id="cd02440">
    <property type="entry name" value="AdoMet_MTases"/>
    <property type="match status" value="1"/>
</dbReference>
<keyword evidence="4" id="KW-1185">Reference proteome</keyword>
<evidence type="ECO:0000313" key="3">
    <source>
        <dbReference type="EMBL" id="MFB9096633.1"/>
    </source>
</evidence>
<dbReference type="RefSeq" id="WP_236455835.1">
    <property type="nucleotide sequence ID" value="NZ_CBCSGE010000002.1"/>
</dbReference>
<dbReference type="SUPFAM" id="SSF53335">
    <property type="entry name" value="S-adenosyl-L-methionine-dependent methyltransferases"/>
    <property type="match status" value="1"/>
</dbReference>
<dbReference type="PANTHER" id="PTHR43542">
    <property type="entry name" value="METHYLTRANSFERASE"/>
    <property type="match status" value="1"/>
</dbReference>
<comment type="caution">
    <text evidence="3">The sequence shown here is derived from an EMBL/GenBank/DDBJ whole genome shotgun (WGS) entry which is preliminary data.</text>
</comment>
<dbReference type="Pfam" id="PF03602">
    <property type="entry name" value="Cons_hypoth95"/>
    <property type="match status" value="1"/>
</dbReference>
<organism evidence="3 4">
    <name type="scientific">Flavobacterium jumunjinense</name>
    <dbReference type="NCBI Taxonomy" id="998845"/>
    <lineage>
        <taxon>Bacteria</taxon>
        <taxon>Pseudomonadati</taxon>
        <taxon>Bacteroidota</taxon>
        <taxon>Flavobacteriia</taxon>
        <taxon>Flavobacteriales</taxon>
        <taxon>Flavobacteriaceae</taxon>
        <taxon>Flavobacterium</taxon>
    </lineage>
</organism>
<dbReference type="GO" id="GO:0052913">
    <property type="term" value="F:16S rRNA (guanine(966)-N(2))-methyltransferase activity"/>
    <property type="evidence" value="ECO:0007669"/>
    <property type="project" value="UniProtKB-EC"/>
</dbReference>